<dbReference type="AlphaFoldDB" id="A0A9X3SIG5"/>
<evidence type="ECO:0008006" key="3">
    <source>
        <dbReference type="Google" id="ProtNLM"/>
    </source>
</evidence>
<sequence length="315" mass="35418">MELRGISYATDAGGDTARDLGVIREELHCTAVLLYGSDLERLSEAARRALDVGLDVWFQPRLADRPRRALLRHLARAAEDAERLRVEHPGRVVLVAGCEFSLFTRGMIPGPHTMIRLRMLRFMPRLRPRVTRKLNALLARVEPLVRARFNGPVTYAAAFWEDVDWSRFDLVGLNLYRMGWNAAVYEDTVQAQVGDKPVVITEFGCCAHVGGELSGPGGFMIVRWLGSQPSIRPGHVRDEQVQARYLEECVEVYERAGVHGAFAFTFAMPDFPHRPDDPEHDLDMAGFGVVKVAPDDPSRWARKAAFHALERKFGT</sequence>
<name>A0A9X3SIG5_9ACTN</name>
<dbReference type="EMBL" id="JAPDDP010000071">
    <property type="protein sequence ID" value="MDA0184262.1"/>
    <property type="molecule type" value="Genomic_DNA"/>
</dbReference>
<proteinExistence type="predicted"/>
<organism evidence="1 2">
    <name type="scientific">Solirubrobacter phytolaccae</name>
    <dbReference type="NCBI Taxonomy" id="1404360"/>
    <lineage>
        <taxon>Bacteria</taxon>
        <taxon>Bacillati</taxon>
        <taxon>Actinomycetota</taxon>
        <taxon>Thermoleophilia</taxon>
        <taxon>Solirubrobacterales</taxon>
        <taxon>Solirubrobacteraceae</taxon>
        <taxon>Solirubrobacter</taxon>
    </lineage>
</organism>
<dbReference type="SUPFAM" id="SSF51445">
    <property type="entry name" value="(Trans)glycosidases"/>
    <property type="match status" value="1"/>
</dbReference>
<keyword evidence="2" id="KW-1185">Reference proteome</keyword>
<protein>
    <recommendedName>
        <fullName evidence="3">Abortive infection protein</fullName>
    </recommendedName>
</protein>
<dbReference type="Proteomes" id="UP001147653">
    <property type="component" value="Unassembled WGS sequence"/>
</dbReference>
<gene>
    <name evidence="1" type="ORF">OJ997_28395</name>
</gene>
<reference evidence="1" key="1">
    <citation type="submission" date="2022-10" db="EMBL/GenBank/DDBJ databases">
        <title>The WGS of Solirubrobacter phytolaccae KCTC 29190.</title>
        <authorList>
            <person name="Jiang Z."/>
        </authorList>
    </citation>
    <scope>NUCLEOTIDE SEQUENCE</scope>
    <source>
        <strain evidence="1">KCTC 29190</strain>
    </source>
</reference>
<evidence type="ECO:0000313" key="2">
    <source>
        <dbReference type="Proteomes" id="UP001147653"/>
    </source>
</evidence>
<comment type="caution">
    <text evidence="1">The sequence shown here is derived from an EMBL/GenBank/DDBJ whole genome shotgun (WGS) entry which is preliminary data.</text>
</comment>
<dbReference type="InterPro" id="IPR017853">
    <property type="entry name" value="GH"/>
</dbReference>
<dbReference type="RefSeq" id="WP_270028693.1">
    <property type="nucleotide sequence ID" value="NZ_JAPDDP010000071.1"/>
</dbReference>
<evidence type="ECO:0000313" key="1">
    <source>
        <dbReference type="EMBL" id="MDA0184262.1"/>
    </source>
</evidence>
<dbReference type="Gene3D" id="3.20.20.80">
    <property type="entry name" value="Glycosidases"/>
    <property type="match status" value="1"/>
</dbReference>
<accession>A0A9X3SIG5</accession>